<proteinExistence type="predicted"/>
<evidence type="ECO:0000256" key="1">
    <source>
        <dbReference type="SAM" id="MobiDB-lite"/>
    </source>
</evidence>
<accession>A0A9P6DXD3</accession>
<feature type="compositionally biased region" description="Low complexity" evidence="1">
    <location>
        <begin position="1"/>
        <end position="25"/>
    </location>
</feature>
<dbReference type="OrthoDB" id="3141919at2759"/>
<dbReference type="AlphaFoldDB" id="A0A9P6DXD3"/>
<protein>
    <submittedName>
        <fullName evidence="2">Uncharacterized protein</fullName>
    </submittedName>
</protein>
<comment type="caution">
    <text evidence="2">The sequence shown here is derived from an EMBL/GenBank/DDBJ whole genome shotgun (WGS) entry which is preliminary data.</text>
</comment>
<keyword evidence="3" id="KW-1185">Reference proteome</keyword>
<feature type="region of interest" description="Disordered" evidence="1">
    <location>
        <begin position="1"/>
        <end position="82"/>
    </location>
</feature>
<dbReference type="Proteomes" id="UP000886523">
    <property type="component" value="Unassembled WGS sequence"/>
</dbReference>
<organism evidence="2 3">
    <name type="scientific">Hydnum rufescens UP504</name>
    <dbReference type="NCBI Taxonomy" id="1448309"/>
    <lineage>
        <taxon>Eukaryota</taxon>
        <taxon>Fungi</taxon>
        <taxon>Dikarya</taxon>
        <taxon>Basidiomycota</taxon>
        <taxon>Agaricomycotina</taxon>
        <taxon>Agaricomycetes</taxon>
        <taxon>Cantharellales</taxon>
        <taxon>Hydnaceae</taxon>
        <taxon>Hydnum</taxon>
    </lineage>
</organism>
<evidence type="ECO:0000313" key="2">
    <source>
        <dbReference type="EMBL" id="KAF9514493.1"/>
    </source>
</evidence>
<sequence>MSTRNATGSGIGTRRTTRASASSTTPGELSSSTAVKQGIEPKTRPKKRSRKLRAEKPIRLPIRKGKLQTMPSSAANPPADPAPTGHLYLIKGTFEDIRRYAHVIVDWVIKVAHFICDPRASHLIPKRIGLYGAQAITDRFSGAGAIGIHIFDPRIGILLFSPLDYLDNTYTLHNYHARNPNLSLLGSHRTVGPAINALEPLHLHSVMLSVHYGEVSVPSPGVFNWHYLQCIIRAFGTAECENFTGVRFFIYPFKTTDDESDEIYTDNDDIKPLYSSYPFHRFLAERGRQQMALERAGGVMRWSSEVISGIWRVPRRASSLTLTPS</sequence>
<dbReference type="EMBL" id="MU128960">
    <property type="protein sequence ID" value="KAF9514493.1"/>
    <property type="molecule type" value="Genomic_DNA"/>
</dbReference>
<feature type="compositionally biased region" description="Polar residues" evidence="1">
    <location>
        <begin position="26"/>
        <end position="35"/>
    </location>
</feature>
<name>A0A9P6DXD3_9AGAM</name>
<gene>
    <name evidence="2" type="ORF">BS47DRAFT_1381987</name>
</gene>
<evidence type="ECO:0000313" key="3">
    <source>
        <dbReference type="Proteomes" id="UP000886523"/>
    </source>
</evidence>
<reference evidence="2" key="1">
    <citation type="journal article" date="2020" name="Nat. Commun.">
        <title>Large-scale genome sequencing of mycorrhizal fungi provides insights into the early evolution of symbiotic traits.</title>
        <authorList>
            <person name="Miyauchi S."/>
            <person name="Kiss E."/>
            <person name="Kuo A."/>
            <person name="Drula E."/>
            <person name="Kohler A."/>
            <person name="Sanchez-Garcia M."/>
            <person name="Morin E."/>
            <person name="Andreopoulos B."/>
            <person name="Barry K.W."/>
            <person name="Bonito G."/>
            <person name="Buee M."/>
            <person name="Carver A."/>
            <person name="Chen C."/>
            <person name="Cichocki N."/>
            <person name="Clum A."/>
            <person name="Culley D."/>
            <person name="Crous P.W."/>
            <person name="Fauchery L."/>
            <person name="Girlanda M."/>
            <person name="Hayes R.D."/>
            <person name="Keri Z."/>
            <person name="LaButti K."/>
            <person name="Lipzen A."/>
            <person name="Lombard V."/>
            <person name="Magnuson J."/>
            <person name="Maillard F."/>
            <person name="Murat C."/>
            <person name="Nolan M."/>
            <person name="Ohm R.A."/>
            <person name="Pangilinan J."/>
            <person name="Pereira M.F."/>
            <person name="Perotto S."/>
            <person name="Peter M."/>
            <person name="Pfister S."/>
            <person name="Riley R."/>
            <person name="Sitrit Y."/>
            <person name="Stielow J.B."/>
            <person name="Szollosi G."/>
            <person name="Zifcakova L."/>
            <person name="Stursova M."/>
            <person name="Spatafora J.W."/>
            <person name="Tedersoo L."/>
            <person name="Vaario L.M."/>
            <person name="Yamada A."/>
            <person name="Yan M."/>
            <person name="Wang P."/>
            <person name="Xu J."/>
            <person name="Bruns T."/>
            <person name="Baldrian P."/>
            <person name="Vilgalys R."/>
            <person name="Dunand C."/>
            <person name="Henrissat B."/>
            <person name="Grigoriev I.V."/>
            <person name="Hibbett D."/>
            <person name="Nagy L.G."/>
            <person name="Martin F.M."/>
        </authorList>
    </citation>
    <scope>NUCLEOTIDE SEQUENCE</scope>
    <source>
        <strain evidence="2">UP504</strain>
    </source>
</reference>